<keyword evidence="12 19" id="KW-0675">Receptor</keyword>
<dbReference type="Pfam" id="PF07715">
    <property type="entry name" value="Plug"/>
    <property type="match status" value="1"/>
</dbReference>
<organism evidence="19 20">
    <name type="scientific">Arcicella gelida</name>
    <dbReference type="NCBI Taxonomy" id="2984195"/>
    <lineage>
        <taxon>Bacteria</taxon>
        <taxon>Pseudomonadati</taxon>
        <taxon>Bacteroidota</taxon>
        <taxon>Cytophagia</taxon>
        <taxon>Cytophagales</taxon>
        <taxon>Flectobacillaceae</taxon>
        <taxon>Arcicella</taxon>
    </lineage>
</organism>
<keyword evidence="7 16" id="KW-0732">Signal</keyword>
<evidence type="ECO:0000259" key="17">
    <source>
        <dbReference type="Pfam" id="PF00593"/>
    </source>
</evidence>
<comment type="subcellular location">
    <subcellularLocation>
        <location evidence="1 14">Cell outer membrane</location>
        <topology evidence="1 14">Multi-pass membrane protein</topology>
    </subcellularLocation>
</comment>
<dbReference type="SUPFAM" id="SSF49464">
    <property type="entry name" value="Carboxypeptidase regulatory domain-like"/>
    <property type="match status" value="1"/>
</dbReference>
<keyword evidence="5" id="KW-0410">Iron transport</keyword>
<proteinExistence type="inferred from homology"/>
<evidence type="ECO:0000256" key="3">
    <source>
        <dbReference type="ARBA" id="ARBA00022448"/>
    </source>
</evidence>
<dbReference type="PANTHER" id="PTHR32552">
    <property type="entry name" value="FERRICHROME IRON RECEPTOR-RELATED"/>
    <property type="match status" value="1"/>
</dbReference>
<dbReference type="PANTHER" id="PTHR32552:SF68">
    <property type="entry name" value="FERRICHROME OUTER MEMBRANE TRANSPORTER_PHAGE RECEPTOR"/>
    <property type="match status" value="1"/>
</dbReference>
<dbReference type="InterPro" id="IPR036942">
    <property type="entry name" value="Beta-barrel_TonB_sf"/>
</dbReference>
<keyword evidence="11 14" id="KW-0472">Membrane</keyword>
<sequence length="773" mass="85978">MKLYLTYLLMLCSIVSFAQNATIKGKISTSDGKAAEFVNVQLNGTNKGTISNENGEYKIERIKAGTYKLKVSLVGLETKEQQVEVKAGQTLVVNFTLAENANQLQEVVVQSNSNKFSQKETDFVARLPLKNLENPQVYTVIPKELLQEQVVTNINGALANAVGAAPINYPAGGFGITSRGFSTGINARNGMETTASRSSVEIGNVERIEVIKGPSGTLFGASISSFGGVVNLVTKKPFETFKGDVSYTLGSFGLNRVTADINTPVNEDKTALLRVNTVVNRQYSHLSQGHNNTFLIAPSFSYQINNRLRILADIEFLSINQTRSIYTRVNNPAGYTSPEQFPIDYKKNLFNDDANAETFSSKYFLEANYKLSSNWTSSTLFSYVTENVKHSYQNYLTWLSPTLVARNVLIYGPIANNYTNFQQNFTGTFKTGSISHKMLAGVNYRYFNGTFDYSLVSNNGFIDTVNVTKTSSPLTKAKIDQAILNRGGMVPFDVADQITSSVYVSDVVNLTDRLSAMLSLRIDNFNYKGIPSTPKYNQTALAPKLGFVYQVLKDKVVVFGNYMSGFQNQAPINQPTGEQFVPKPIYAVQSEGGIKTELLDKKLNLTLSYYHIAIDDAIRRDEKGISFQDAEQESKGLEFEIVANPFKGFNIFAGYAYNDNRIIKATDKTTEGKKVASAPENVANFWLSYKFTDKALKNLGLGFGGYYVDKMFFSTANTFYYPAYTLLNATVFYDLSKVRFGLKMNNLTDQKNWDAYGYAQPLRNYAVSMSFKF</sequence>
<feature type="domain" description="TonB-dependent receptor-like beta-barrel" evidence="17">
    <location>
        <begin position="327"/>
        <end position="747"/>
    </location>
</feature>
<evidence type="ECO:0000256" key="1">
    <source>
        <dbReference type="ARBA" id="ARBA00004571"/>
    </source>
</evidence>
<keyword evidence="8" id="KW-0408">Iron</keyword>
<evidence type="ECO:0000256" key="14">
    <source>
        <dbReference type="PROSITE-ProRule" id="PRU01360"/>
    </source>
</evidence>
<name>A0ABU5S574_9BACT</name>
<evidence type="ECO:0000256" key="5">
    <source>
        <dbReference type="ARBA" id="ARBA00022496"/>
    </source>
</evidence>
<evidence type="ECO:0000259" key="18">
    <source>
        <dbReference type="Pfam" id="PF07715"/>
    </source>
</evidence>
<reference evidence="19 20" key="1">
    <citation type="submission" date="2023-12" db="EMBL/GenBank/DDBJ databases">
        <title>Novel species of the genus Arcicella isolated from rivers.</title>
        <authorList>
            <person name="Lu H."/>
        </authorList>
    </citation>
    <scope>NUCLEOTIDE SEQUENCE [LARGE SCALE GENOMIC DNA]</scope>
    <source>
        <strain evidence="19 20">DC2W</strain>
    </source>
</reference>
<dbReference type="Pfam" id="PF00593">
    <property type="entry name" value="TonB_dep_Rec_b-barrel"/>
    <property type="match status" value="1"/>
</dbReference>
<feature type="chain" id="PRO_5047180609" evidence="16">
    <location>
        <begin position="19"/>
        <end position="773"/>
    </location>
</feature>
<evidence type="ECO:0000256" key="4">
    <source>
        <dbReference type="ARBA" id="ARBA00022452"/>
    </source>
</evidence>
<evidence type="ECO:0000256" key="11">
    <source>
        <dbReference type="ARBA" id="ARBA00023136"/>
    </source>
</evidence>
<dbReference type="Gene3D" id="2.170.130.10">
    <property type="entry name" value="TonB-dependent receptor, plug domain"/>
    <property type="match status" value="1"/>
</dbReference>
<dbReference type="PROSITE" id="PS52016">
    <property type="entry name" value="TONB_DEPENDENT_REC_3"/>
    <property type="match status" value="1"/>
</dbReference>
<evidence type="ECO:0000256" key="10">
    <source>
        <dbReference type="ARBA" id="ARBA00023077"/>
    </source>
</evidence>
<dbReference type="InterPro" id="IPR008969">
    <property type="entry name" value="CarboxyPept-like_regulatory"/>
</dbReference>
<dbReference type="Gene3D" id="2.40.170.20">
    <property type="entry name" value="TonB-dependent receptor, beta-barrel domain"/>
    <property type="match status" value="1"/>
</dbReference>
<dbReference type="CDD" id="cd01347">
    <property type="entry name" value="ligand_gated_channel"/>
    <property type="match status" value="1"/>
</dbReference>
<dbReference type="EMBL" id="JAYGIL010000012">
    <property type="protein sequence ID" value="MEA5403595.1"/>
    <property type="molecule type" value="Genomic_DNA"/>
</dbReference>
<evidence type="ECO:0000256" key="7">
    <source>
        <dbReference type="ARBA" id="ARBA00022729"/>
    </source>
</evidence>
<evidence type="ECO:0000256" key="12">
    <source>
        <dbReference type="ARBA" id="ARBA00023170"/>
    </source>
</evidence>
<dbReference type="RefSeq" id="WP_323329231.1">
    <property type="nucleotide sequence ID" value="NZ_JAYGIL010000012.1"/>
</dbReference>
<evidence type="ECO:0000256" key="8">
    <source>
        <dbReference type="ARBA" id="ARBA00023004"/>
    </source>
</evidence>
<dbReference type="InterPro" id="IPR010105">
    <property type="entry name" value="TonB_sidphr_rcpt"/>
</dbReference>
<feature type="signal peptide" evidence="16">
    <location>
        <begin position="1"/>
        <end position="18"/>
    </location>
</feature>
<keyword evidence="3 14" id="KW-0813">Transport</keyword>
<evidence type="ECO:0000256" key="9">
    <source>
        <dbReference type="ARBA" id="ARBA00023065"/>
    </source>
</evidence>
<keyword evidence="6 14" id="KW-0812">Transmembrane</keyword>
<dbReference type="InterPro" id="IPR037066">
    <property type="entry name" value="Plug_dom_sf"/>
</dbReference>
<accession>A0ABU5S574</accession>
<feature type="domain" description="TonB-dependent receptor plug" evidence="18">
    <location>
        <begin position="132"/>
        <end position="222"/>
    </location>
</feature>
<comment type="caution">
    <text evidence="19">The sequence shown here is derived from an EMBL/GenBank/DDBJ whole genome shotgun (WGS) entry which is preliminary data.</text>
</comment>
<dbReference type="InterPro" id="IPR000531">
    <property type="entry name" value="Beta-barrel_TonB"/>
</dbReference>
<dbReference type="NCBIfam" id="TIGR01783">
    <property type="entry name" value="TonB-siderophor"/>
    <property type="match status" value="1"/>
</dbReference>
<dbReference type="SUPFAM" id="SSF56935">
    <property type="entry name" value="Porins"/>
    <property type="match status" value="1"/>
</dbReference>
<keyword evidence="4 14" id="KW-1134">Transmembrane beta strand</keyword>
<evidence type="ECO:0000256" key="6">
    <source>
        <dbReference type="ARBA" id="ARBA00022692"/>
    </source>
</evidence>
<comment type="similarity">
    <text evidence="2 14 15">Belongs to the TonB-dependent receptor family.</text>
</comment>
<keyword evidence="9" id="KW-0406">Ion transport</keyword>
<evidence type="ECO:0000256" key="16">
    <source>
        <dbReference type="SAM" id="SignalP"/>
    </source>
</evidence>
<dbReference type="Proteomes" id="UP001303899">
    <property type="component" value="Unassembled WGS sequence"/>
</dbReference>
<dbReference type="Gene3D" id="2.60.40.1120">
    <property type="entry name" value="Carboxypeptidase-like, regulatory domain"/>
    <property type="match status" value="1"/>
</dbReference>
<evidence type="ECO:0000256" key="15">
    <source>
        <dbReference type="RuleBase" id="RU003357"/>
    </source>
</evidence>
<evidence type="ECO:0000256" key="13">
    <source>
        <dbReference type="ARBA" id="ARBA00023237"/>
    </source>
</evidence>
<gene>
    <name evidence="19" type="ORF">VB776_11785</name>
</gene>
<keyword evidence="10 15" id="KW-0798">TonB box</keyword>
<keyword evidence="13 14" id="KW-0998">Cell outer membrane</keyword>
<evidence type="ECO:0000256" key="2">
    <source>
        <dbReference type="ARBA" id="ARBA00009810"/>
    </source>
</evidence>
<keyword evidence="20" id="KW-1185">Reference proteome</keyword>
<dbReference type="InterPro" id="IPR039426">
    <property type="entry name" value="TonB-dep_rcpt-like"/>
</dbReference>
<evidence type="ECO:0000313" key="19">
    <source>
        <dbReference type="EMBL" id="MEA5403595.1"/>
    </source>
</evidence>
<dbReference type="Pfam" id="PF13715">
    <property type="entry name" value="CarbopepD_reg_2"/>
    <property type="match status" value="1"/>
</dbReference>
<protein>
    <submittedName>
        <fullName evidence="19">TonB-dependent receptor</fullName>
    </submittedName>
</protein>
<dbReference type="InterPro" id="IPR012910">
    <property type="entry name" value="Plug_dom"/>
</dbReference>
<evidence type="ECO:0000313" key="20">
    <source>
        <dbReference type="Proteomes" id="UP001303899"/>
    </source>
</evidence>